<reference evidence="2 4" key="1">
    <citation type="submission" date="2012-10" db="EMBL/GenBank/DDBJ databases">
        <authorList>
            <person name="Zafar N."/>
            <person name="Inman J."/>
            <person name="Hall N."/>
            <person name="Lorenzi H."/>
            <person name="Caler E."/>
        </authorList>
    </citation>
    <scope>NUCLEOTIDE SEQUENCE [LARGE SCALE GENOMIC DNA]</scope>
    <source>
        <strain evidence="2 4">IP1</strain>
    </source>
</reference>
<keyword evidence="1" id="KW-0472">Membrane</keyword>
<feature type="transmembrane region" description="Helical" evidence="1">
    <location>
        <begin position="28"/>
        <end position="53"/>
    </location>
</feature>
<keyword evidence="1" id="KW-0812">Transmembrane</keyword>
<dbReference type="KEGG" id="eiv:EIN_447830"/>
<dbReference type="KEGG" id="eiv:EIN_005620"/>
<dbReference type="RefSeq" id="XP_004255853.1">
    <property type="nucleotide sequence ID" value="XM_004255805.1"/>
</dbReference>
<dbReference type="GeneID" id="14888069"/>
<dbReference type="Proteomes" id="UP000014680">
    <property type="component" value="Unassembled WGS sequence"/>
</dbReference>
<dbReference type="EMBL" id="KB206272">
    <property type="protein sequence ID" value="ELP93661.1"/>
    <property type="molecule type" value="Genomic_DNA"/>
</dbReference>
<evidence type="ECO:0000313" key="2">
    <source>
        <dbReference type="EMBL" id="ELP89082.1"/>
    </source>
</evidence>
<dbReference type="VEuPathDB" id="AmoebaDB:EIN_005620"/>
<dbReference type="OMA" id="VLNHYMV"/>
<sequence>MLSRVSLHINLFTKYNTTHNPLRLPGDVLVVSTANIPSCVVGGIIYGYIGALFDTNKRTIERWVSAPLGTTLLFTTTTFIQDFLFNASLATLPSPLTTSLPHKFALRSVAAASSAIIPNSTHNTNVIAWNSLFQIGSNAVFVLIDHFVRFNIIS</sequence>
<proteinExistence type="predicted"/>
<evidence type="ECO:0000256" key="1">
    <source>
        <dbReference type="SAM" id="Phobius"/>
    </source>
</evidence>
<organism evidence="2 4">
    <name type="scientific">Entamoeba invadens IP1</name>
    <dbReference type="NCBI Taxonomy" id="370355"/>
    <lineage>
        <taxon>Eukaryota</taxon>
        <taxon>Amoebozoa</taxon>
        <taxon>Evosea</taxon>
        <taxon>Archamoebae</taxon>
        <taxon>Mastigamoebida</taxon>
        <taxon>Entamoebidae</taxon>
        <taxon>Entamoeba</taxon>
    </lineage>
</organism>
<keyword evidence="4" id="KW-1185">Reference proteome</keyword>
<name>L7FMF0_ENTIV</name>
<dbReference type="RefSeq" id="XP_004260432.1">
    <property type="nucleotide sequence ID" value="XM_004260384.1"/>
</dbReference>
<keyword evidence="1" id="KW-1133">Transmembrane helix</keyword>
<dbReference type="EMBL" id="KB206681">
    <property type="protein sequence ID" value="ELP89082.1"/>
    <property type="molecule type" value="Genomic_DNA"/>
</dbReference>
<accession>L7FMF0</accession>
<evidence type="ECO:0000313" key="4">
    <source>
        <dbReference type="Proteomes" id="UP000014680"/>
    </source>
</evidence>
<dbReference type="GeneID" id="14892658"/>
<dbReference type="VEuPathDB" id="AmoebaDB:EIN_447830"/>
<dbReference type="AlphaFoldDB" id="L7FMF0"/>
<protein>
    <submittedName>
        <fullName evidence="2">Uncharacterized protein</fullName>
    </submittedName>
</protein>
<evidence type="ECO:0000313" key="3">
    <source>
        <dbReference type="EMBL" id="ELP93661.1"/>
    </source>
</evidence>
<gene>
    <name evidence="3" type="ORF">EIN_005620</name>
    <name evidence="2" type="ORF">EIN_447830</name>
</gene>